<dbReference type="AlphaFoldDB" id="A0A423WYX2"/>
<reference evidence="6 7" key="1">
    <citation type="submission" date="2015-09" db="EMBL/GenBank/DDBJ databases">
        <title>Host preference determinants of Valsa canker pathogens revealed by comparative genomics.</title>
        <authorList>
            <person name="Yin Z."/>
            <person name="Huang L."/>
        </authorList>
    </citation>
    <scope>NUCLEOTIDE SEQUENCE [LARGE SCALE GENOMIC DNA]</scope>
    <source>
        <strain evidence="6 7">SXYLt</strain>
    </source>
</reference>
<dbReference type="Pfam" id="PF01753">
    <property type="entry name" value="zf-MYND"/>
    <property type="match status" value="1"/>
</dbReference>
<accession>A0A423WYX2</accession>
<evidence type="ECO:0000259" key="5">
    <source>
        <dbReference type="PROSITE" id="PS50865"/>
    </source>
</evidence>
<evidence type="ECO:0000313" key="7">
    <source>
        <dbReference type="Proteomes" id="UP000285146"/>
    </source>
</evidence>
<dbReference type="InterPro" id="IPR024119">
    <property type="entry name" value="TF_DEAF-1"/>
</dbReference>
<dbReference type="STRING" id="1230097.A0A423WYX2"/>
<dbReference type="Gene3D" id="6.10.140.2220">
    <property type="match status" value="1"/>
</dbReference>
<dbReference type="GO" id="GO:0005634">
    <property type="term" value="C:nucleus"/>
    <property type="evidence" value="ECO:0007669"/>
    <property type="project" value="TreeGrafter"/>
</dbReference>
<dbReference type="GO" id="GO:0008270">
    <property type="term" value="F:zinc ion binding"/>
    <property type="evidence" value="ECO:0007669"/>
    <property type="project" value="UniProtKB-KW"/>
</dbReference>
<sequence>MATDMSTSQQLPCPQEKLCAVCKKYDCELSTCMRCHGIWYCSKACQTADWRIHKLLCKAYSRAIRPQVPGKRYRRIIFFHPDKSAPEIQWREYPGDADWNLMDPVYNLLNEGARGYTEHDFSFSRNSIWPMHPPGVNYNYDLQIERRKHANTEGFKPNQGVAAAVQGLGKTTPIPWNGPVIVTRKGIDEFVKHMAGGSIKMFFPGNGDVVEDITMADFRCFVEWVADYRRLQERLALDPMSMIRDDFLRALLI</sequence>
<keyword evidence="7" id="KW-1185">Reference proteome</keyword>
<dbReference type="InterPro" id="IPR002893">
    <property type="entry name" value="Znf_MYND"/>
</dbReference>
<dbReference type="PANTHER" id="PTHR10237">
    <property type="entry name" value="DEFORMED EPIDERMAL AUTOREGULATORY FACTOR 1 HOMOLOG SUPPRESSIN"/>
    <property type="match status" value="1"/>
</dbReference>
<gene>
    <name evidence="6" type="ORF">VPNG_06469</name>
</gene>
<name>A0A423WYX2_9PEZI</name>
<keyword evidence="3" id="KW-0862">Zinc</keyword>
<evidence type="ECO:0000256" key="1">
    <source>
        <dbReference type="ARBA" id="ARBA00022723"/>
    </source>
</evidence>
<evidence type="ECO:0000313" key="6">
    <source>
        <dbReference type="EMBL" id="ROW08675.1"/>
    </source>
</evidence>
<protein>
    <recommendedName>
        <fullName evidence="5">MYND-type domain-containing protein</fullName>
    </recommendedName>
</protein>
<keyword evidence="2 4" id="KW-0863">Zinc-finger</keyword>
<dbReference type="PANTHER" id="PTHR10237:SF14">
    <property type="entry name" value="MYND-TYPE DOMAIN-CONTAINING PROTEIN"/>
    <property type="match status" value="1"/>
</dbReference>
<dbReference type="InParanoid" id="A0A423WYX2"/>
<comment type="caution">
    <text evidence="6">The sequence shown here is derived from an EMBL/GenBank/DDBJ whole genome shotgun (WGS) entry which is preliminary data.</text>
</comment>
<organism evidence="6 7">
    <name type="scientific">Cytospora leucostoma</name>
    <dbReference type="NCBI Taxonomy" id="1230097"/>
    <lineage>
        <taxon>Eukaryota</taxon>
        <taxon>Fungi</taxon>
        <taxon>Dikarya</taxon>
        <taxon>Ascomycota</taxon>
        <taxon>Pezizomycotina</taxon>
        <taxon>Sordariomycetes</taxon>
        <taxon>Sordariomycetidae</taxon>
        <taxon>Diaporthales</taxon>
        <taxon>Cytosporaceae</taxon>
        <taxon>Cytospora</taxon>
    </lineage>
</organism>
<proteinExistence type="predicted"/>
<dbReference type="GO" id="GO:0000981">
    <property type="term" value="F:DNA-binding transcription factor activity, RNA polymerase II-specific"/>
    <property type="evidence" value="ECO:0007669"/>
    <property type="project" value="TreeGrafter"/>
</dbReference>
<evidence type="ECO:0000256" key="3">
    <source>
        <dbReference type="ARBA" id="ARBA00022833"/>
    </source>
</evidence>
<keyword evidence="1" id="KW-0479">Metal-binding</keyword>
<dbReference type="PROSITE" id="PS50865">
    <property type="entry name" value="ZF_MYND_2"/>
    <property type="match status" value="1"/>
</dbReference>
<dbReference type="EMBL" id="LKEB01000033">
    <property type="protein sequence ID" value="ROW08675.1"/>
    <property type="molecule type" value="Genomic_DNA"/>
</dbReference>
<dbReference type="PROSITE" id="PS01360">
    <property type="entry name" value="ZF_MYND_1"/>
    <property type="match status" value="1"/>
</dbReference>
<feature type="domain" description="MYND-type" evidence="5">
    <location>
        <begin position="19"/>
        <end position="57"/>
    </location>
</feature>
<evidence type="ECO:0000256" key="4">
    <source>
        <dbReference type="PROSITE-ProRule" id="PRU00134"/>
    </source>
</evidence>
<evidence type="ECO:0000256" key="2">
    <source>
        <dbReference type="ARBA" id="ARBA00022771"/>
    </source>
</evidence>
<dbReference type="OrthoDB" id="437457at2759"/>
<dbReference type="Proteomes" id="UP000285146">
    <property type="component" value="Unassembled WGS sequence"/>
</dbReference>
<dbReference type="SUPFAM" id="SSF144232">
    <property type="entry name" value="HIT/MYND zinc finger-like"/>
    <property type="match status" value="1"/>
</dbReference>